<evidence type="ECO:0000313" key="2">
    <source>
        <dbReference type="EMBL" id="KAL3802087.1"/>
    </source>
</evidence>
<proteinExistence type="predicted"/>
<dbReference type="EMBL" id="JABMIG020000022">
    <property type="protein sequence ID" value="KAL3802087.1"/>
    <property type="molecule type" value="Genomic_DNA"/>
</dbReference>
<reference evidence="2 3" key="1">
    <citation type="journal article" date="2020" name="G3 (Bethesda)">
        <title>Improved Reference Genome for Cyclotella cryptica CCMP332, a Model for Cell Wall Morphogenesis, Salinity Adaptation, and Lipid Production in Diatoms (Bacillariophyta).</title>
        <authorList>
            <person name="Roberts W.R."/>
            <person name="Downey K.M."/>
            <person name="Ruck E.C."/>
            <person name="Traller J.C."/>
            <person name="Alverson A.J."/>
        </authorList>
    </citation>
    <scope>NUCLEOTIDE SEQUENCE [LARGE SCALE GENOMIC DNA]</scope>
    <source>
        <strain evidence="2 3">CCMP332</strain>
    </source>
</reference>
<name>A0ABD3QPN8_9STRA</name>
<comment type="caution">
    <text evidence="2">The sequence shown here is derived from an EMBL/GenBank/DDBJ whole genome shotgun (WGS) entry which is preliminary data.</text>
</comment>
<organism evidence="2 3">
    <name type="scientific">Cyclotella cryptica</name>
    <dbReference type="NCBI Taxonomy" id="29204"/>
    <lineage>
        <taxon>Eukaryota</taxon>
        <taxon>Sar</taxon>
        <taxon>Stramenopiles</taxon>
        <taxon>Ochrophyta</taxon>
        <taxon>Bacillariophyta</taxon>
        <taxon>Coscinodiscophyceae</taxon>
        <taxon>Thalassiosirophycidae</taxon>
        <taxon>Stephanodiscales</taxon>
        <taxon>Stephanodiscaceae</taxon>
        <taxon>Cyclotella</taxon>
    </lineage>
</organism>
<sequence>MTQPLHIGSTVRITTTVGITSMVRTPNNQQQPQFRTISRRAILATLPDDDDNDDNDGHNNKLCTLLLEDTTPRPLIGPFLVAPSLMAAPHSQEWEIQVPISDILPLLTFERPEKEDEGKYNNDDDDDDATANHDTVESYKNKADELLRQHDYAYAISYYEAALRRSSSRYHVGSTLVVRRKGHCVIAELDCIETEEEEDDSRYDVTYVLPVWDILLVVGGDPEEGKRRGKRDKTSAEKFVQPRILLNLCRCLLRLAEIDADASSSSSSSSSFTNNHRISYRKAAVLGASIAITLCEYHSNHTDAGSPTRVLLASLLEKARIVRSTAFLELGKFPNALADVKWVHHQNQSHREAAELWRDIQYAEKYKRRADKRLSRDVCRWVQSATGGDGGG</sequence>
<dbReference type="SUPFAM" id="SSF48452">
    <property type="entry name" value="TPR-like"/>
    <property type="match status" value="1"/>
</dbReference>
<keyword evidence="3" id="KW-1185">Reference proteome</keyword>
<gene>
    <name evidence="2" type="ORF">HJC23_010843</name>
</gene>
<evidence type="ECO:0000256" key="1">
    <source>
        <dbReference type="SAM" id="MobiDB-lite"/>
    </source>
</evidence>
<evidence type="ECO:0000313" key="3">
    <source>
        <dbReference type="Proteomes" id="UP001516023"/>
    </source>
</evidence>
<dbReference type="InterPro" id="IPR011990">
    <property type="entry name" value="TPR-like_helical_dom_sf"/>
</dbReference>
<accession>A0ABD3QPN8</accession>
<protein>
    <submittedName>
        <fullName evidence="2">Uncharacterized protein</fullName>
    </submittedName>
</protein>
<feature type="region of interest" description="Disordered" evidence="1">
    <location>
        <begin position="113"/>
        <end position="132"/>
    </location>
</feature>
<feature type="compositionally biased region" description="Basic and acidic residues" evidence="1">
    <location>
        <begin position="113"/>
        <end position="122"/>
    </location>
</feature>
<dbReference type="Proteomes" id="UP001516023">
    <property type="component" value="Unassembled WGS sequence"/>
</dbReference>
<dbReference type="Gene3D" id="1.25.40.10">
    <property type="entry name" value="Tetratricopeptide repeat domain"/>
    <property type="match status" value="1"/>
</dbReference>
<dbReference type="AlphaFoldDB" id="A0ABD3QPN8"/>